<dbReference type="GO" id="GO:0006355">
    <property type="term" value="P:regulation of DNA-templated transcription"/>
    <property type="evidence" value="ECO:0007669"/>
    <property type="project" value="InterPro"/>
</dbReference>
<dbReference type="AlphaFoldDB" id="A0A7V0XFF5"/>
<dbReference type="Pfam" id="PF00072">
    <property type="entry name" value="Response_reg"/>
    <property type="match status" value="1"/>
</dbReference>
<dbReference type="GO" id="GO:0005829">
    <property type="term" value="C:cytosol"/>
    <property type="evidence" value="ECO:0007669"/>
    <property type="project" value="TreeGrafter"/>
</dbReference>
<dbReference type="PROSITE" id="PS50110">
    <property type="entry name" value="RESPONSE_REGULATORY"/>
    <property type="match status" value="1"/>
</dbReference>
<keyword evidence="2" id="KW-0805">Transcription regulation</keyword>
<evidence type="ECO:0000259" key="8">
    <source>
        <dbReference type="PROSITE" id="PS51755"/>
    </source>
</evidence>
<reference evidence="9" key="1">
    <citation type="journal article" date="2020" name="mSystems">
        <title>Genome- and Community-Level Interaction Insights into Carbon Utilization and Element Cycling Functions of Hydrothermarchaeota in Hydrothermal Sediment.</title>
        <authorList>
            <person name="Zhou Z."/>
            <person name="Liu Y."/>
            <person name="Xu W."/>
            <person name="Pan J."/>
            <person name="Luo Z.H."/>
            <person name="Li M."/>
        </authorList>
    </citation>
    <scope>NUCLEOTIDE SEQUENCE [LARGE SCALE GENOMIC DNA]</scope>
    <source>
        <strain evidence="9">SpSt-1182</strain>
    </source>
</reference>
<dbReference type="Gene3D" id="1.10.10.10">
    <property type="entry name" value="Winged helix-like DNA-binding domain superfamily/Winged helix DNA-binding domain"/>
    <property type="match status" value="1"/>
</dbReference>
<feature type="modified residue" description="4-aspartylphosphate" evidence="5">
    <location>
        <position position="53"/>
    </location>
</feature>
<dbReference type="InterPro" id="IPR039420">
    <property type="entry name" value="WalR-like"/>
</dbReference>
<dbReference type="Gene3D" id="3.40.50.2300">
    <property type="match status" value="1"/>
</dbReference>
<evidence type="ECO:0000256" key="5">
    <source>
        <dbReference type="PROSITE-ProRule" id="PRU00169"/>
    </source>
</evidence>
<evidence type="ECO:0000259" key="7">
    <source>
        <dbReference type="PROSITE" id="PS50110"/>
    </source>
</evidence>
<keyword evidence="4" id="KW-0804">Transcription</keyword>
<gene>
    <name evidence="9" type="ORF">ENN51_06930</name>
</gene>
<dbReference type="Proteomes" id="UP000885672">
    <property type="component" value="Unassembled WGS sequence"/>
</dbReference>
<dbReference type="InterPro" id="IPR001789">
    <property type="entry name" value="Sig_transdc_resp-reg_receiver"/>
</dbReference>
<dbReference type="InterPro" id="IPR001867">
    <property type="entry name" value="OmpR/PhoB-type_DNA-bd"/>
</dbReference>
<dbReference type="PANTHER" id="PTHR48111">
    <property type="entry name" value="REGULATOR OF RPOS"/>
    <property type="match status" value="1"/>
</dbReference>
<dbReference type="InterPro" id="IPR016032">
    <property type="entry name" value="Sig_transdc_resp-reg_C-effctor"/>
</dbReference>
<evidence type="ECO:0000256" key="2">
    <source>
        <dbReference type="ARBA" id="ARBA00023015"/>
    </source>
</evidence>
<evidence type="ECO:0000256" key="3">
    <source>
        <dbReference type="ARBA" id="ARBA00023125"/>
    </source>
</evidence>
<dbReference type="GO" id="GO:0032993">
    <property type="term" value="C:protein-DNA complex"/>
    <property type="evidence" value="ECO:0007669"/>
    <property type="project" value="TreeGrafter"/>
</dbReference>
<feature type="domain" description="Response regulatory" evidence="7">
    <location>
        <begin position="4"/>
        <end position="120"/>
    </location>
</feature>
<dbReference type="CDD" id="cd00383">
    <property type="entry name" value="trans_reg_C"/>
    <property type="match status" value="1"/>
</dbReference>
<dbReference type="GO" id="GO:0000976">
    <property type="term" value="F:transcription cis-regulatory region binding"/>
    <property type="evidence" value="ECO:0007669"/>
    <property type="project" value="TreeGrafter"/>
</dbReference>
<keyword evidence="1 5" id="KW-0597">Phosphoprotein</keyword>
<sequence>MPKVIAVVDDEPDILELVTLHLKKAGYRVEGFGDAGGFYRFISSRVPDLVVLDLALPDADGVDLCQYLRGEPRLAHVPVIMLTARAEETDRVIGLETGADDYVTKPFSPRELVSRVRAVLRRSGERRGPERLVRAGPLELDAEKFTARLNGMAMDLTATEFRLLELLCRSPERVYTRDQLIEGVWGYDKPVIDRTIDTHMRNLREKLGPAGDHIRTVRGIGYKFVGISD</sequence>
<evidence type="ECO:0000256" key="1">
    <source>
        <dbReference type="ARBA" id="ARBA00022553"/>
    </source>
</evidence>
<accession>A0A7V0XFF5</accession>
<evidence type="ECO:0000313" key="9">
    <source>
        <dbReference type="EMBL" id="HDQ99998.1"/>
    </source>
</evidence>
<proteinExistence type="predicted"/>
<organism evidence="9">
    <name type="scientific">candidate division WOR-3 bacterium</name>
    <dbReference type="NCBI Taxonomy" id="2052148"/>
    <lineage>
        <taxon>Bacteria</taxon>
        <taxon>Bacteria division WOR-3</taxon>
    </lineage>
</organism>
<keyword evidence="3 6" id="KW-0238">DNA-binding</keyword>
<feature type="DNA-binding region" description="OmpR/PhoB-type" evidence="6">
    <location>
        <begin position="130"/>
        <end position="226"/>
    </location>
</feature>
<dbReference type="SUPFAM" id="SSF46894">
    <property type="entry name" value="C-terminal effector domain of the bipartite response regulators"/>
    <property type="match status" value="1"/>
</dbReference>
<dbReference type="EMBL" id="DSBX01000259">
    <property type="protein sequence ID" value="HDQ99998.1"/>
    <property type="molecule type" value="Genomic_DNA"/>
</dbReference>
<dbReference type="InterPro" id="IPR036388">
    <property type="entry name" value="WH-like_DNA-bd_sf"/>
</dbReference>
<evidence type="ECO:0000256" key="4">
    <source>
        <dbReference type="ARBA" id="ARBA00023163"/>
    </source>
</evidence>
<feature type="domain" description="OmpR/PhoB-type" evidence="8">
    <location>
        <begin position="130"/>
        <end position="226"/>
    </location>
</feature>
<dbReference type="SUPFAM" id="SSF52172">
    <property type="entry name" value="CheY-like"/>
    <property type="match status" value="1"/>
</dbReference>
<dbReference type="GO" id="GO:0000156">
    <property type="term" value="F:phosphorelay response regulator activity"/>
    <property type="evidence" value="ECO:0007669"/>
    <property type="project" value="TreeGrafter"/>
</dbReference>
<dbReference type="Gene3D" id="6.10.250.690">
    <property type="match status" value="1"/>
</dbReference>
<protein>
    <submittedName>
        <fullName evidence="9">Response regulator transcription factor</fullName>
    </submittedName>
</protein>
<evidence type="ECO:0000256" key="6">
    <source>
        <dbReference type="PROSITE-ProRule" id="PRU01091"/>
    </source>
</evidence>
<dbReference type="SMART" id="SM00862">
    <property type="entry name" value="Trans_reg_C"/>
    <property type="match status" value="1"/>
</dbReference>
<comment type="caution">
    <text evidence="9">The sequence shown here is derived from an EMBL/GenBank/DDBJ whole genome shotgun (WGS) entry which is preliminary data.</text>
</comment>
<dbReference type="Pfam" id="PF00486">
    <property type="entry name" value="Trans_reg_C"/>
    <property type="match status" value="1"/>
</dbReference>
<dbReference type="PANTHER" id="PTHR48111:SF4">
    <property type="entry name" value="DNA-BINDING DUAL TRANSCRIPTIONAL REGULATOR OMPR"/>
    <property type="match status" value="1"/>
</dbReference>
<dbReference type="InterPro" id="IPR011006">
    <property type="entry name" value="CheY-like_superfamily"/>
</dbReference>
<name>A0A7V0XFF5_UNCW3</name>
<dbReference type="PROSITE" id="PS51755">
    <property type="entry name" value="OMPR_PHOB"/>
    <property type="match status" value="1"/>
</dbReference>
<dbReference type="SMART" id="SM00448">
    <property type="entry name" value="REC"/>
    <property type="match status" value="1"/>
</dbReference>